<dbReference type="EMBL" id="JBGCUC010000003">
    <property type="protein sequence ID" value="MFG6075421.1"/>
    <property type="molecule type" value="Genomic_DNA"/>
</dbReference>
<comment type="caution">
    <text evidence="1">The sequence shown here is derived from an EMBL/GenBank/DDBJ whole genome shotgun (WGS) entry which is preliminary data.</text>
</comment>
<evidence type="ECO:0008006" key="3">
    <source>
        <dbReference type="Google" id="ProtNLM"/>
    </source>
</evidence>
<dbReference type="RefSeq" id="WP_394148419.1">
    <property type="nucleotide sequence ID" value="NZ_JBGCUC010000003.1"/>
</dbReference>
<keyword evidence="2" id="KW-1185">Reference proteome</keyword>
<accession>A0ABW7CJB5</accession>
<evidence type="ECO:0000313" key="1">
    <source>
        <dbReference type="EMBL" id="MFG6075421.1"/>
    </source>
</evidence>
<name>A0ABW7CJB5_9GAMM</name>
<dbReference type="Proteomes" id="UP001605250">
    <property type="component" value="Unassembled WGS sequence"/>
</dbReference>
<reference evidence="1 2" key="1">
    <citation type="submission" date="2024-07" db="EMBL/GenBank/DDBJ databases">
        <title>Novel bacterial strain Erwinia sp. OPT-41 promoting growth of various crops.</title>
        <authorList>
            <person name="Egorshina A."/>
            <person name="Lukyantsev M.A."/>
            <person name="Golubev S.N."/>
            <person name="Muratova A.Y."/>
            <person name="Bulygina E.A."/>
        </authorList>
    </citation>
    <scope>NUCLEOTIDE SEQUENCE [LARGE SCALE GENOMIC DNA]</scope>
    <source>
        <strain evidence="1 2">OPT-41</strain>
    </source>
</reference>
<protein>
    <recommendedName>
        <fullName evidence="3">Transposase</fullName>
    </recommendedName>
</protein>
<evidence type="ECO:0000313" key="2">
    <source>
        <dbReference type="Proteomes" id="UP001605250"/>
    </source>
</evidence>
<proteinExistence type="predicted"/>
<sequence>MLAKRLAAPGKNRDFIKSLRQAFNGNVDWLSSDFFYPASGYVRQPETGRKKHHGKIPRKELINKI</sequence>
<gene>
    <name evidence="1" type="ORF">AB3U87_03460</name>
</gene>
<organism evidence="1 2">
    <name type="scientific">Erwinia plantamica</name>
    <dbReference type="NCBI Taxonomy" id="3237104"/>
    <lineage>
        <taxon>Bacteria</taxon>
        <taxon>Pseudomonadati</taxon>
        <taxon>Pseudomonadota</taxon>
        <taxon>Gammaproteobacteria</taxon>
        <taxon>Enterobacterales</taxon>
        <taxon>Erwiniaceae</taxon>
        <taxon>Erwinia</taxon>
    </lineage>
</organism>